<dbReference type="AlphaFoldDB" id="A0A1Y1I9H2"/>
<feature type="region of interest" description="Disordered" evidence="1">
    <location>
        <begin position="143"/>
        <end position="165"/>
    </location>
</feature>
<evidence type="ECO:0000313" key="3">
    <source>
        <dbReference type="Proteomes" id="UP000054558"/>
    </source>
</evidence>
<reference evidence="2 3" key="1">
    <citation type="journal article" date="2014" name="Nat. Commun.">
        <title>Klebsormidium flaccidum genome reveals primary factors for plant terrestrial adaptation.</title>
        <authorList>
            <person name="Hori K."/>
            <person name="Maruyama F."/>
            <person name="Fujisawa T."/>
            <person name="Togashi T."/>
            <person name="Yamamoto N."/>
            <person name="Seo M."/>
            <person name="Sato S."/>
            <person name="Yamada T."/>
            <person name="Mori H."/>
            <person name="Tajima N."/>
            <person name="Moriyama T."/>
            <person name="Ikeuchi M."/>
            <person name="Watanabe M."/>
            <person name="Wada H."/>
            <person name="Kobayashi K."/>
            <person name="Saito M."/>
            <person name="Masuda T."/>
            <person name="Sasaki-Sekimoto Y."/>
            <person name="Mashiguchi K."/>
            <person name="Awai K."/>
            <person name="Shimojima M."/>
            <person name="Masuda S."/>
            <person name="Iwai M."/>
            <person name="Nobusawa T."/>
            <person name="Narise T."/>
            <person name="Kondo S."/>
            <person name="Saito H."/>
            <person name="Sato R."/>
            <person name="Murakawa M."/>
            <person name="Ihara Y."/>
            <person name="Oshima-Yamada Y."/>
            <person name="Ohtaka K."/>
            <person name="Satoh M."/>
            <person name="Sonobe K."/>
            <person name="Ishii M."/>
            <person name="Ohtani R."/>
            <person name="Kanamori-Sato M."/>
            <person name="Honoki R."/>
            <person name="Miyazaki D."/>
            <person name="Mochizuki H."/>
            <person name="Umetsu J."/>
            <person name="Higashi K."/>
            <person name="Shibata D."/>
            <person name="Kamiya Y."/>
            <person name="Sato N."/>
            <person name="Nakamura Y."/>
            <person name="Tabata S."/>
            <person name="Ida S."/>
            <person name="Kurokawa K."/>
            <person name="Ohta H."/>
        </authorList>
    </citation>
    <scope>NUCLEOTIDE SEQUENCE [LARGE SCALE GENOMIC DNA]</scope>
    <source>
        <strain evidence="2 3">NIES-2285</strain>
    </source>
</reference>
<accession>A0A1Y1I9H2</accession>
<sequence>MASLQSARRPGAPCTSPRRAPWTCSSMDRSQSALRAPAIPPYRRSTSALPKPVQAPSSLRPIRTKPAHPVSPATSLRMIPEHSPCSFSSGSSPFSITSPTSSIDPIPWDAAPFIGLAEVEARRRRESLEAALRNRKVFRPAGVAGKGTHRRAELPARPQPSPPKFQEFHLRTEVKGAAAQAEVARKRALKEVCIQLEANRFRATPAPDSLKRGPPVILTRTSPLRRAALRRQAAGACGRTAVAGTRTRQ</sequence>
<dbReference type="Proteomes" id="UP000054558">
    <property type="component" value="Unassembled WGS sequence"/>
</dbReference>
<keyword evidence="3" id="KW-1185">Reference proteome</keyword>
<organism evidence="2 3">
    <name type="scientific">Klebsormidium nitens</name>
    <name type="common">Green alga</name>
    <name type="synonym">Ulothrix nitens</name>
    <dbReference type="NCBI Taxonomy" id="105231"/>
    <lineage>
        <taxon>Eukaryota</taxon>
        <taxon>Viridiplantae</taxon>
        <taxon>Streptophyta</taxon>
        <taxon>Klebsormidiophyceae</taxon>
        <taxon>Klebsormidiales</taxon>
        <taxon>Klebsormidiaceae</taxon>
        <taxon>Klebsormidium</taxon>
    </lineage>
</organism>
<evidence type="ECO:0000256" key="1">
    <source>
        <dbReference type="SAM" id="MobiDB-lite"/>
    </source>
</evidence>
<dbReference type="EMBL" id="DF237180">
    <property type="protein sequence ID" value="GAQ85346.1"/>
    <property type="molecule type" value="Genomic_DNA"/>
</dbReference>
<feature type="compositionally biased region" description="Polar residues" evidence="1">
    <location>
        <begin position="23"/>
        <end position="33"/>
    </location>
</feature>
<feature type="compositionally biased region" description="Low complexity" evidence="1">
    <location>
        <begin position="83"/>
        <end position="100"/>
    </location>
</feature>
<feature type="region of interest" description="Disordered" evidence="1">
    <location>
        <begin position="1"/>
        <end position="100"/>
    </location>
</feature>
<evidence type="ECO:0000313" key="2">
    <source>
        <dbReference type="EMBL" id="GAQ85346.1"/>
    </source>
</evidence>
<name>A0A1Y1I9H2_KLENI</name>
<proteinExistence type="predicted"/>
<gene>
    <name evidence="2" type="ORF">KFL_002310030</name>
</gene>
<protein>
    <submittedName>
        <fullName evidence="2">Uncharacterized protein</fullName>
    </submittedName>
</protein>